<evidence type="ECO:0000259" key="4">
    <source>
        <dbReference type="Pfam" id="PF01645"/>
    </source>
</evidence>
<reference evidence="5" key="1">
    <citation type="submission" date="2018-05" db="EMBL/GenBank/DDBJ databases">
        <authorList>
            <person name="Lanie J.A."/>
            <person name="Ng W.-L."/>
            <person name="Kazmierczak K.M."/>
            <person name="Andrzejewski T.M."/>
            <person name="Davidsen T.M."/>
            <person name="Wayne K.J."/>
            <person name="Tettelin H."/>
            <person name="Glass J.I."/>
            <person name="Rusch D."/>
            <person name="Podicherti R."/>
            <person name="Tsui H.-C.T."/>
            <person name="Winkler M.E."/>
        </authorList>
    </citation>
    <scope>NUCLEOTIDE SEQUENCE</scope>
</reference>
<dbReference type="EMBL" id="UINC01000566">
    <property type="protein sequence ID" value="SUZ57593.1"/>
    <property type="molecule type" value="Genomic_DNA"/>
</dbReference>
<dbReference type="PANTHER" id="PTHR43819">
    <property type="entry name" value="ARCHAEAL-TYPE GLUTAMATE SYNTHASE [NADPH]"/>
    <property type="match status" value="1"/>
</dbReference>
<feature type="non-terminal residue" evidence="5">
    <location>
        <position position="1"/>
    </location>
</feature>
<comment type="similarity">
    <text evidence="1">Belongs to the glutamate synthase family.</text>
</comment>
<feature type="transmembrane region" description="Helical" evidence="3">
    <location>
        <begin position="20"/>
        <end position="39"/>
    </location>
</feature>
<evidence type="ECO:0000256" key="3">
    <source>
        <dbReference type="SAM" id="Phobius"/>
    </source>
</evidence>
<keyword evidence="3" id="KW-0812">Transmembrane</keyword>
<dbReference type="InterPro" id="IPR024188">
    <property type="entry name" value="GltB"/>
</dbReference>
<dbReference type="SUPFAM" id="SSF51395">
    <property type="entry name" value="FMN-linked oxidoreductases"/>
    <property type="match status" value="1"/>
</dbReference>
<protein>
    <recommendedName>
        <fullName evidence="4">Glutamate synthase domain-containing protein</fullName>
    </recommendedName>
</protein>
<dbReference type="PANTHER" id="PTHR43819:SF1">
    <property type="entry name" value="ARCHAEAL-TYPE GLUTAMATE SYNTHASE [NADPH]"/>
    <property type="match status" value="1"/>
</dbReference>
<accession>A0A381NVS8</accession>
<dbReference type="InterPro" id="IPR013785">
    <property type="entry name" value="Aldolase_TIM"/>
</dbReference>
<sequence>VGQRFQVAAPRTDHQQQGLAMWLWVSGLALVAVLLYDVFQKRRAIIRNFPIIGHFRYLLESIGPELRQYIVTDNDEERPFTRDQRRWVYASSKKANNYFGFGTDNELETTSNYVIIKHRVMGPGRSAAPQAYGAAGAHEAYPLPCAKTLGGARGRARAFRPDSAVNISAMSFGSLSGAAVSAMNQGAGIAGCLQNTGEGGITPHHQHGGDLIWQLGTGYFGCRTEAGGFDLNLFLEQVEANPVRAVEIKLSQGAKPGLGGLLPGAKVTKEIARIRGVPVGEDVYSPASHSAFAGIDEMLDFVEMLADATGLPIGIKSAVGEHQFWEQLGNLMSKEDRGVDFISIDGGEGGTGAAPLAFSDHVALPFKVAFSRVYRILAESGIHENVVFMGSGKLGLPVNAMVAFALGCDTINVAREAMLAVGCIQAQRCHTGHCPTGVATQNRWLVRGLDPTSKGARLANYLITLRKEILQLSRASGVAHPGLLTGDMVEILDGRFGSSTLLELFGYVEGWGLPSVADRREIVQVMTGGGTQEDANGRDASTPPR</sequence>
<dbReference type="InterPro" id="IPR002932">
    <property type="entry name" value="Glu_synthdom"/>
</dbReference>
<evidence type="ECO:0000256" key="1">
    <source>
        <dbReference type="ARBA" id="ARBA00009716"/>
    </source>
</evidence>
<dbReference type="PIRSF" id="PIRSF006429">
    <property type="entry name" value="GOGAT_lg_2"/>
    <property type="match status" value="1"/>
</dbReference>
<feature type="domain" description="Glutamate synthase" evidence="4">
    <location>
        <begin position="162"/>
        <end position="478"/>
    </location>
</feature>
<gene>
    <name evidence="5" type="ORF">METZ01_LOCUS10447</name>
</gene>
<dbReference type="GO" id="GO:0015930">
    <property type="term" value="F:glutamate synthase activity"/>
    <property type="evidence" value="ECO:0007669"/>
    <property type="project" value="InterPro"/>
</dbReference>
<proteinExistence type="inferred from homology"/>
<name>A0A381NVS8_9ZZZZ</name>
<feature type="region of interest" description="Disordered" evidence="2">
    <location>
        <begin position="526"/>
        <end position="545"/>
    </location>
</feature>
<dbReference type="Pfam" id="PF01645">
    <property type="entry name" value="Glu_synthase"/>
    <property type="match status" value="1"/>
</dbReference>
<dbReference type="AlphaFoldDB" id="A0A381NVS8"/>
<evidence type="ECO:0000256" key="2">
    <source>
        <dbReference type="SAM" id="MobiDB-lite"/>
    </source>
</evidence>
<dbReference type="Gene3D" id="3.20.20.70">
    <property type="entry name" value="Aldolase class I"/>
    <property type="match status" value="1"/>
</dbReference>
<dbReference type="GO" id="GO:0006537">
    <property type="term" value="P:glutamate biosynthetic process"/>
    <property type="evidence" value="ECO:0007669"/>
    <property type="project" value="InterPro"/>
</dbReference>
<evidence type="ECO:0000313" key="5">
    <source>
        <dbReference type="EMBL" id="SUZ57593.1"/>
    </source>
</evidence>
<dbReference type="CDD" id="cd02808">
    <property type="entry name" value="GltS_FMN"/>
    <property type="match status" value="1"/>
</dbReference>
<keyword evidence="3" id="KW-1133">Transmembrane helix</keyword>
<organism evidence="5">
    <name type="scientific">marine metagenome</name>
    <dbReference type="NCBI Taxonomy" id="408172"/>
    <lineage>
        <taxon>unclassified sequences</taxon>
        <taxon>metagenomes</taxon>
        <taxon>ecological metagenomes</taxon>
    </lineage>
</organism>
<keyword evidence="3" id="KW-0472">Membrane</keyword>